<dbReference type="GO" id="GO:0004335">
    <property type="term" value="F:galactokinase activity"/>
    <property type="evidence" value="ECO:0007669"/>
    <property type="project" value="UniProtKB-UniRule"/>
</dbReference>
<gene>
    <name evidence="13" type="ORF">SAMN05444359_101322</name>
</gene>
<evidence type="ECO:0000256" key="2">
    <source>
        <dbReference type="ARBA" id="ARBA00022679"/>
    </source>
</evidence>
<dbReference type="RefSeq" id="WP_090165043.1">
    <property type="nucleotide sequence ID" value="NZ_FOFB01000001.1"/>
</dbReference>
<dbReference type="GO" id="GO:0005829">
    <property type="term" value="C:cytosol"/>
    <property type="evidence" value="ECO:0007669"/>
    <property type="project" value="TreeGrafter"/>
</dbReference>
<dbReference type="Proteomes" id="UP000199021">
    <property type="component" value="Unassembled WGS sequence"/>
</dbReference>
<dbReference type="InterPro" id="IPR006206">
    <property type="entry name" value="Mevalonate/galactokinase"/>
</dbReference>
<dbReference type="PRINTS" id="PR00473">
    <property type="entry name" value="GALCTOKINASE"/>
</dbReference>
<reference evidence="14" key="1">
    <citation type="submission" date="2016-10" db="EMBL/GenBank/DDBJ databases">
        <authorList>
            <person name="Varghese N."/>
            <person name="Submissions S."/>
        </authorList>
    </citation>
    <scope>NUCLEOTIDE SEQUENCE [LARGE SCALE GENOMIC DNA]</scope>
    <source>
        <strain evidence="14">DSM 24740</strain>
    </source>
</reference>
<name>A0A1H8ZH21_9BACT</name>
<dbReference type="GO" id="GO:0006012">
    <property type="term" value="P:galactose metabolic process"/>
    <property type="evidence" value="ECO:0007669"/>
    <property type="project" value="UniProtKB-UniRule"/>
</dbReference>
<dbReference type="OrthoDB" id="250531at2"/>
<dbReference type="PRINTS" id="PR00959">
    <property type="entry name" value="MEVGALKINASE"/>
</dbReference>
<organism evidence="13 14">
    <name type="scientific">Neolewinella agarilytica</name>
    <dbReference type="NCBI Taxonomy" id="478744"/>
    <lineage>
        <taxon>Bacteria</taxon>
        <taxon>Pseudomonadati</taxon>
        <taxon>Bacteroidota</taxon>
        <taxon>Saprospiria</taxon>
        <taxon>Saprospirales</taxon>
        <taxon>Lewinellaceae</taxon>
        <taxon>Neolewinella</taxon>
    </lineage>
</organism>
<dbReference type="PROSITE" id="PS00627">
    <property type="entry name" value="GHMP_KINASES_ATP"/>
    <property type="match status" value="1"/>
</dbReference>
<dbReference type="AlphaFoldDB" id="A0A1H8ZH21"/>
<evidence type="ECO:0000256" key="1">
    <source>
        <dbReference type="ARBA" id="ARBA00006566"/>
    </source>
</evidence>
<dbReference type="InterPro" id="IPR000705">
    <property type="entry name" value="Galactokinase"/>
</dbReference>
<dbReference type="SUPFAM" id="SSF54211">
    <property type="entry name" value="Ribosomal protein S5 domain 2-like"/>
    <property type="match status" value="1"/>
</dbReference>
<keyword evidence="14" id="KW-1185">Reference proteome</keyword>
<evidence type="ECO:0000259" key="11">
    <source>
        <dbReference type="Pfam" id="PF00288"/>
    </source>
</evidence>
<dbReference type="InterPro" id="IPR014721">
    <property type="entry name" value="Ribsml_uS5_D2-typ_fold_subgr"/>
</dbReference>
<dbReference type="Pfam" id="PF00288">
    <property type="entry name" value="GHMP_kinases_N"/>
    <property type="match status" value="1"/>
</dbReference>
<dbReference type="Gene3D" id="3.30.230.10">
    <property type="match status" value="1"/>
</dbReference>
<evidence type="ECO:0000256" key="6">
    <source>
        <dbReference type="ARBA" id="ARBA00022840"/>
    </source>
</evidence>
<evidence type="ECO:0000256" key="10">
    <source>
        <dbReference type="NCBIfam" id="TIGR00131"/>
    </source>
</evidence>
<dbReference type="PROSITE" id="PS00106">
    <property type="entry name" value="GALACTOKINASE"/>
    <property type="match status" value="1"/>
</dbReference>
<evidence type="ECO:0000259" key="12">
    <source>
        <dbReference type="Pfam" id="PF10509"/>
    </source>
</evidence>
<evidence type="ECO:0000313" key="14">
    <source>
        <dbReference type="Proteomes" id="UP000199021"/>
    </source>
</evidence>
<dbReference type="InterPro" id="IPR036554">
    <property type="entry name" value="GHMP_kinase_C_sf"/>
</dbReference>
<feature type="domain" description="Galactokinase N-terminal" evidence="12">
    <location>
        <begin position="24"/>
        <end position="56"/>
    </location>
</feature>
<dbReference type="SUPFAM" id="SSF55060">
    <property type="entry name" value="GHMP Kinase, C-terminal domain"/>
    <property type="match status" value="1"/>
</dbReference>
<dbReference type="STRING" id="478744.SAMN05444359_101322"/>
<dbReference type="InParanoid" id="A0A1H8ZH21"/>
<dbReference type="InterPro" id="IPR006203">
    <property type="entry name" value="GHMP_knse_ATP-bd_CS"/>
</dbReference>
<dbReference type="Pfam" id="PF10509">
    <property type="entry name" value="GalKase_gal_bdg"/>
    <property type="match status" value="1"/>
</dbReference>
<dbReference type="GO" id="GO:0005524">
    <property type="term" value="F:ATP binding"/>
    <property type="evidence" value="ECO:0007669"/>
    <property type="project" value="UniProtKB-UniRule"/>
</dbReference>
<dbReference type="EMBL" id="FOFB01000001">
    <property type="protein sequence ID" value="SEP63710.1"/>
    <property type="molecule type" value="Genomic_DNA"/>
</dbReference>
<keyword evidence="6" id="KW-0067">ATP-binding</keyword>
<dbReference type="FunFam" id="3.30.70.890:FF:000001">
    <property type="entry name" value="Galactokinase"/>
    <property type="match status" value="1"/>
</dbReference>
<keyword evidence="5 13" id="KW-0418">Kinase</keyword>
<feature type="domain" description="GHMP kinase N-terminal" evidence="11">
    <location>
        <begin position="92"/>
        <end position="178"/>
    </location>
</feature>
<keyword evidence="9" id="KW-0119">Carbohydrate metabolism</keyword>
<dbReference type="GO" id="GO:0046872">
    <property type="term" value="F:metal ion binding"/>
    <property type="evidence" value="ECO:0007669"/>
    <property type="project" value="UniProtKB-KW"/>
</dbReference>
<dbReference type="InterPro" id="IPR019539">
    <property type="entry name" value="GalKase_N"/>
</dbReference>
<keyword evidence="3" id="KW-0479">Metal-binding</keyword>
<keyword evidence="8" id="KW-0299">Galactose metabolism</keyword>
<proteinExistence type="inferred from homology"/>
<dbReference type="Gene3D" id="3.30.70.890">
    <property type="entry name" value="GHMP kinase, C-terminal domain"/>
    <property type="match status" value="1"/>
</dbReference>
<evidence type="ECO:0000256" key="4">
    <source>
        <dbReference type="ARBA" id="ARBA00022741"/>
    </source>
</evidence>
<evidence type="ECO:0000313" key="13">
    <source>
        <dbReference type="EMBL" id="SEP63710.1"/>
    </source>
</evidence>
<dbReference type="PANTHER" id="PTHR10457:SF7">
    <property type="entry name" value="GALACTOKINASE-RELATED"/>
    <property type="match status" value="1"/>
</dbReference>
<evidence type="ECO:0000256" key="3">
    <source>
        <dbReference type="ARBA" id="ARBA00022723"/>
    </source>
</evidence>
<dbReference type="FunCoup" id="A0A1H8ZH21">
    <property type="interactions" value="352"/>
</dbReference>
<dbReference type="PIRSF" id="PIRSF000530">
    <property type="entry name" value="Galactokinase"/>
    <property type="match status" value="1"/>
</dbReference>
<evidence type="ECO:0000256" key="5">
    <source>
        <dbReference type="ARBA" id="ARBA00022777"/>
    </source>
</evidence>
<accession>A0A1H8ZH21</accession>
<comment type="similarity">
    <text evidence="1">Belongs to the GHMP kinase family. GalK subfamily.</text>
</comment>
<sequence length="386" mass="42184">MLSHIVDYLATNSMSDDSFSLRLHSPGRINIIGEHTDYTGGWVMPAAIDKGIEFYARRIEGSSLILHAVDLDKSQQLPLPVTGKTGELWVDYLAGIVEQFQQLGHEIPGLEIVFGGNVPRGSGMSSSAALEGGMAFLLNEVLAAGLSRPELARLSQRSSNEFIGVPTGIMDQFASLNGSPDGPILLNCDSLDFQPISADLPGYRWLLVNSMVTHELGSSEYPVRVAECQEALEALQKIFPDLAKLSHASQDQLEAVIDDLRPIVRKRASYVVGENIRVRQMAQALKAGDVNTVGKLLNKTHQGLRDDFQVSCEEVDLLQFLASENFRGAVAGSRIMGGGFGGCTINLVKAREVNFLKAFLKRSYREAYDKTPEFYEVNIGPGTRLI</sequence>
<dbReference type="InterPro" id="IPR006204">
    <property type="entry name" value="GHMP_kinase_N_dom"/>
</dbReference>
<keyword evidence="7" id="KW-0460">Magnesium</keyword>
<dbReference type="NCBIfam" id="TIGR00131">
    <property type="entry name" value="gal_kin"/>
    <property type="match status" value="1"/>
</dbReference>
<protein>
    <recommendedName>
        <fullName evidence="10">Galactokinase</fullName>
        <ecNumber evidence="10">2.7.1.6</ecNumber>
    </recommendedName>
</protein>
<keyword evidence="2" id="KW-0808">Transferase</keyword>
<evidence type="ECO:0000256" key="9">
    <source>
        <dbReference type="ARBA" id="ARBA00023277"/>
    </source>
</evidence>
<dbReference type="PANTHER" id="PTHR10457">
    <property type="entry name" value="MEVALONATE KINASE/GALACTOKINASE"/>
    <property type="match status" value="1"/>
</dbReference>
<dbReference type="EC" id="2.7.1.6" evidence="10"/>
<keyword evidence="4" id="KW-0547">Nucleotide-binding</keyword>
<evidence type="ECO:0000256" key="7">
    <source>
        <dbReference type="ARBA" id="ARBA00022842"/>
    </source>
</evidence>
<evidence type="ECO:0000256" key="8">
    <source>
        <dbReference type="ARBA" id="ARBA00023144"/>
    </source>
</evidence>
<dbReference type="InterPro" id="IPR020568">
    <property type="entry name" value="Ribosomal_Su5_D2-typ_SF"/>
</dbReference>
<dbReference type="InterPro" id="IPR019741">
    <property type="entry name" value="Galactokinase_CS"/>
</dbReference>